<dbReference type="GO" id="GO:0005737">
    <property type="term" value="C:cytoplasm"/>
    <property type="evidence" value="ECO:0007669"/>
    <property type="project" value="TreeGrafter"/>
</dbReference>
<dbReference type="Proteomes" id="UP000316225">
    <property type="component" value="Unassembled WGS sequence"/>
</dbReference>
<keyword evidence="10" id="KW-1185">Reference proteome</keyword>
<dbReference type="GO" id="GO:0006081">
    <property type="term" value="P:aldehyde metabolic process"/>
    <property type="evidence" value="ECO:0007669"/>
    <property type="project" value="InterPro"/>
</dbReference>
<evidence type="ECO:0000256" key="7">
    <source>
        <dbReference type="RuleBase" id="RU003345"/>
    </source>
</evidence>
<protein>
    <recommendedName>
        <fullName evidence="4">Aldehyde dehydrogenase</fullName>
    </recommendedName>
</protein>
<evidence type="ECO:0000259" key="8">
    <source>
        <dbReference type="Pfam" id="PF00171"/>
    </source>
</evidence>
<dbReference type="Gene3D" id="3.40.605.10">
    <property type="entry name" value="Aldehyde Dehydrogenase, Chain A, domain 1"/>
    <property type="match status" value="1"/>
</dbReference>
<evidence type="ECO:0000313" key="10">
    <source>
        <dbReference type="Proteomes" id="UP000316225"/>
    </source>
</evidence>
<dbReference type="InterPro" id="IPR016160">
    <property type="entry name" value="Ald_DH_CS_CYS"/>
</dbReference>
<evidence type="ECO:0000256" key="1">
    <source>
        <dbReference type="ARBA" id="ARBA00009986"/>
    </source>
</evidence>
<comment type="caution">
    <text evidence="9">The sequence shown here is derived from an EMBL/GenBank/DDBJ whole genome shotgun (WGS) entry which is preliminary data.</text>
</comment>
<dbReference type="PROSITE" id="PS00070">
    <property type="entry name" value="ALDEHYDE_DEHYDR_CYS"/>
    <property type="match status" value="1"/>
</dbReference>
<dbReference type="PANTHER" id="PTHR43570:SF20">
    <property type="entry name" value="ALDEHYDE DEHYDROGENASE ALDX-RELATED"/>
    <property type="match status" value="1"/>
</dbReference>
<reference evidence="9 10" key="1">
    <citation type="journal article" date="2015" name="Stand. Genomic Sci.">
        <title>Genomic Encyclopedia of Bacterial and Archaeal Type Strains, Phase III: the genomes of soil and plant-associated and newly described type strains.</title>
        <authorList>
            <person name="Whitman W.B."/>
            <person name="Woyke T."/>
            <person name="Klenk H.P."/>
            <person name="Zhou Y."/>
            <person name="Lilburn T.G."/>
            <person name="Beck B.J."/>
            <person name="De Vos P."/>
            <person name="Vandamme P."/>
            <person name="Eisen J.A."/>
            <person name="Garrity G."/>
            <person name="Hugenholtz P."/>
            <person name="Kyrpides N.C."/>
        </authorList>
    </citation>
    <scope>NUCLEOTIDE SEQUENCE [LARGE SCALE GENOMIC DNA]</scope>
    <source>
        <strain evidence="9 10">CGMCC 1.5364</strain>
    </source>
</reference>
<dbReference type="Gene3D" id="3.40.309.10">
    <property type="entry name" value="Aldehyde Dehydrogenase, Chain A, domain 2"/>
    <property type="match status" value="1"/>
</dbReference>
<dbReference type="InterPro" id="IPR016162">
    <property type="entry name" value="Ald_DH_N"/>
</dbReference>
<dbReference type="RefSeq" id="WP_242007955.1">
    <property type="nucleotide sequence ID" value="NZ_VLKU01000003.1"/>
</dbReference>
<dbReference type="InterPro" id="IPR012394">
    <property type="entry name" value="Aldehyde_DH_NAD(P)"/>
</dbReference>
<dbReference type="AlphaFoldDB" id="A0A562NV11"/>
<keyword evidence="3" id="KW-0520">NAD</keyword>
<evidence type="ECO:0000256" key="5">
    <source>
        <dbReference type="PIRSR" id="PIRSR036492-1"/>
    </source>
</evidence>
<dbReference type="PROSITE" id="PS00687">
    <property type="entry name" value="ALDEHYDE_DEHYDR_GLU"/>
    <property type="match status" value="1"/>
</dbReference>
<evidence type="ECO:0000256" key="2">
    <source>
        <dbReference type="ARBA" id="ARBA00023002"/>
    </source>
</evidence>
<dbReference type="EMBL" id="VLKU01000003">
    <property type="protein sequence ID" value="TWI35953.1"/>
    <property type="molecule type" value="Genomic_DNA"/>
</dbReference>
<dbReference type="GO" id="GO:0004029">
    <property type="term" value="F:aldehyde dehydrogenase (NAD+) activity"/>
    <property type="evidence" value="ECO:0007669"/>
    <property type="project" value="TreeGrafter"/>
</dbReference>
<dbReference type="InterPro" id="IPR016161">
    <property type="entry name" value="Ald_DH/histidinol_DH"/>
</dbReference>
<evidence type="ECO:0000256" key="4">
    <source>
        <dbReference type="PIRNR" id="PIRNR036492"/>
    </source>
</evidence>
<dbReference type="SUPFAM" id="SSF53720">
    <property type="entry name" value="ALDH-like"/>
    <property type="match status" value="1"/>
</dbReference>
<dbReference type="CDD" id="cd07133">
    <property type="entry name" value="ALDH_CALDH_CalB"/>
    <property type="match status" value="1"/>
</dbReference>
<comment type="similarity">
    <text evidence="1 4 7">Belongs to the aldehyde dehydrogenase family.</text>
</comment>
<dbReference type="Pfam" id="PF00171">
    <property type="entry name" value="Aldedh"/>
    <property type="match status" value="1"/>
</dbReference>
<evidence type="ECO:0000256" key="6">
    <source>
        <dbReference type="PROSITE-ProRule" id="PRU10007"/>
    </source>
</evidence>
<evidence type="ECO:0000313" key="9">
    <source>
        <dbReference type="EMBL" id="TWI35953.1"/>
    </source>
</evidence>
<dbReference type="InterPro" id="IPR015590">
    <property type="entry name" value="Aldehyde_DH_dom"/>
</dbReference>
<dbReference type="InterPro" id="IPR016163">
    <property type="entry name" value="Ald_DH_C"/>
</dbReference>
<keyword evidence="2 4" id="KW-0560">Oxidoreductase</keyword>
<name>A0A562NV11_9RHOB</name>
<dbReference type="PIRSF" id="PIRSF036492">
    <property type="entry name" value="ALDH"/>
    <property type="match status" value="1"/>
</dbReference>
<dbReference type="InterPro" id="IPR029510">
    <property type="entry name" value="Ald_DH_CS_GLU"/>
</dbReference>
<proteinExistence type="inferred from homology"/>
<feature type="domain" description="Aldehyde dehydrogenase" evidence="8">
    <location>
        <begin position="32"/>
        <end position="436"/>
    </location>
</feature>
<organism evidence="9 10">
    <name type="scientific">Paracoccus sulfuroxidans</name>
    <dbReference type="NCBI Taxonomy" id="384678"/>
    <lineage>
        <taxon>Bacteria</taxon>
        <taxon>Pseudomonadati</taxon>
        <taxon>Pseudomonadota</taxon>
        <taxon>Alphaproteobacteria</taxon>
        <taxon>Rhodobacterales</taxon>
        <taxon>Paracoccaceae</taxon>
        <taxon>Paracoccus</taxon>
    </lineage>
</organism>
<accession>A0A562NV11</accession>
<dbReference type="PANTHER" id="PTHR43570">
    <property type="entry name" value="ALDEHYDE DEHYDROGENASE"/>
    <property type="match status" value="1"/>
</dbReference>
<feature type="active site" evidence="5 6">
    <location>
        <position position="219"/>
    </location>
</feature>
<gene>
    <name evidence="9" type="ORF">IQ24_01312</name>
</gene>
<evidence type="ECO:0000256" key="3">
    <source>
        <dbReference type="ARBA" id="ARBA00023027"/>
    </source>
</evidence>
<sequence length="471" mass="51379">MDLNDPARSADLRARFELLQQAAQRENCPGWSLRAERLRALQALVTANRRRFGQAIAQDFGQRPQAETDLAEVFPSLQSIRHALKHGKGWMRRRRVGTPLWFRPARSWLQPQPLGIVGIVAPWNYPLYLSVAPLASAFVAGNRAMLKLSEHAPAFAECFAEAAAKQFAPEVLTVITGGPQTAAEFCALPFDHLLFTGSTQTGRHVMRAAADNLLPVTLELGGKSPALLAPDARLDHAVARIMTGKLLNAGQTCVAPDYVLLPRGTEAQFISLARDWVAKHYPKLDANPDYSHIINDRQYQRLAEGLAAAQATGAVLHPLSEARPDAARRLMPPMIVTEAQGPLAEAEIFGPILPLIAYDRLRDAVRHIQERPRPLAFYPFTDSAETRDLLLSSVVAGGVTVNDTLLHVASGALPFGGVGASGMGAYHGQAGFDRLSHLMPVMAQARGNAAGLLAPPYRARFRTLIGWMMRF</sequence>
<feature type="active site" evidence="5">
    <location>
        <position position="253"/>
    </location>
</feature>